<dbReference type="InterPro" id="IPR014790">
    <property type="entry name" value="MutL_C"/>
</dbReference>
<gene>
    <name evidence="7" type="ORF">CY34DRAFT_808670</name>
</gene>
<dbReference type="Proteomes" id="UP000054485">
    <property type="component" value="Unassembled WGS sequence"/>
</dbReference>
<feature type="compositionally biased region" description="Polar residues" evidence="4">
    <location>
        <begin position="456"/>
        <end position="471"/>
    </location>
</feature>
<dbReference type="InterPro" id="IPR013507">
    <property type="entry name" value="DNA_mismatch_S5_2-like"/>
</dbReference>
<name>A0A0D0ALW2_9AGAM</name>
<dbReference type="Pfam" id="PF13589">
    <property type="entry name" value="HATPase_c_3"/>
    <property type="match status" value="1"/>
</dbReference>
<organism evidence="7 8">
    <name type="scientific">Suillus luteus UH-Slu-Lm8-n1</name>
    <dbReference type="NCBI Taxonomy" id="930992"/>
    <lineage>
        <taxon>Eukaryota</taxon>
        <taxon>Fungi</taxon>
        <taxon>Dikarya</taxon>
        <taxon>Basidiomycota</taxon>
        <taxon>Agaricomycotina</taxon>
        <taxon>Agaricomycetes</taxon>
        <taxon>Agaricomycetidae</taxon>
        <taxon>Boletales</taxon>
        <taxon>Suillineae</taxon>
        <taxon>Suillaceae</taxon>
        <taxon>Suillus</taxon>
    </lineage>
</organism>
<proteinExistence type="inferred from homology"/>
<dbReference type="CDD" id="cd16926">
    <property type="entry name" value="HATPase_MutL-MLH-PMS-like"/>
    <property type="match status" value="1"/>
</dbReference>
<dbReference type="InterPro" id="IPR002099">
    <property type="entry name" value="MutL/Mlh/PMS"/>
</dbReference>
<dbReference type="GO" id="GO:0032389">
    <property type="term" value="C:MutLalpha complex"/>
    <property type="evidence" value="ECO:0007669"/>
    <property type="project" value="TreeGrafter"/>
</dbReference>
<dbReference type="GO" id="GO:0000710">
    <property type="term" value="P:meiotic mismatch repair"/>
    <property type="evidence" value="ECO:0007669"/>
    <property type="project" value="UniProtKB-ARBA"/>
</dbReference>
<evidence type="ECO:0000256" key="1">
    <source>
        <dbReference type="ARBA" id="ARBA00006082"/>
    </source>
</evidence>
<dbReference type="EMBL" id="KN835359">
    <property type="protein sequence ID" value="KIK39084.1"/>
    <property type="molecule type" value="Genomic_DNA"/>
</dbReference>
<dbReference type="Gene3D" id="3.30.565.10">
    <property type="entry name" value="Histidine kinase-like ATPase, C-terminal domain"/>
    <property type="match status" value="1"/>
</dbReference>
<dbReference type="GO" id="GO:0016887">
    <property type="term" value="F:ATP hydrolysis activity"/>
    <property type="evidence" value="ECO:0007669"/>
    <property type="project" value="InterPro"/>
</dbReference>
<feature type="compositionally biased region" description="Basic and acidic residues" evidence="4">
    <location>
        <begin position="606"/>
        <end position="621"/>
    </location>
</feature>
<dbReference type="SUPFAM" id="SSF54211">
    <property type="entry name" value="Ribosomal protein S5 domain 2-like"/>
    <property type="match status" value="1"/>
</dbReference>
<dbReference type="PANTHER" id="PTHR10073:SF52">
    <property type="entry name" value="MISMATCH REPAIR ENDONUCLEASE PMS2"/>
    <property type="match status" value="1"/>
</dbReference>
<dbReference type="PANTHER" id="PTHR10073">
    <property type="entry name" value="DNA MISMATCH REPAIR PROTEIN MLH, PMS, MUTL"/>
    <property type="match status" value="1"/>
</dbReference>
<accession>A0A0D0ALW2</accession>
<dbReference type="Pfam" id="PF08676">
    <property type="entry name" value="MutL_C"/>
    <property type="match status" value="1"/>
</dbReference>
<dbReference type="FunCoup" id="A0A0D0ALW2">
    <property type="interactions" value="400"/>
</dbReference>
<dbReference type="HOGENOM" id="CLU_004131_0_0_1"/>
<dbReference type="Gene3D" id="3.30.1540.20">
    <property type="entry name" value="MutL, C-terminal domain, dimerisation subdomain"/>
    <property type="match status" value="1"/>
</dbReference>
<dbReference type="CDD" id="cd03484">
    <property type="entry name" value="MutL_Trans_hPMS_2_like"/>
    <property type="match status" value="1"/>
</dbReference>
<reference evidence="7 8" key="1">
    <citation type="submission" date="2014-04" db="EMBL/GenBank/DDBJ databases">
        <authorList>
            <consortium name="DOE Joint Genome Institute"/>
            <person name="Kuo A."/>
            <person name="Ruytinx J."/>
            <person name="Rineau F."/>
            <person name="Colpaert J."/>
            <person name="Kohler A."/>
            <person name="Nagy L.G."/>
            <person name="Floudas D."/>
            <person name="Copeland A."/>
            <person name="Barry K.W."/>
            <person name="Cichocki N."/>
            <person name="Veneault-Fourrey C."/>
            <person name="LaButti K."/>
            <person name="Lindquist E.A."/>
            <person name="Lipzen A."/>
            <person name="Lundell T."/>
            <person name="Morin E."/>
            <person name="Murat C."/>
            <person name="Sun H."/>
            <person name="Tunlid A."/>
            <person name="Henrissat B."/>
            <person name="Grigoriev I.V."/>
            <person name="Hibbett D.S."/>
            <person name="Martin F."/>
            <person name="Nordberg H.P."/>
            <person name="Cantor M.N."/>
            <person name="Hua S.X."/>
        </authorList>
    </citation>
    <scope>NUCLEOTIDE SEQUENCE [LARGE SCALE GENOMIC DNA]</scope>
    <source>
        <strain evidence="7 8">UH-Slu-Lm8-n1</strain>
    </source>
</reference>
<keyword evidence="2" id="KW-0227">DNA damage</keyword>
<dbReference type="InterPro" id="IPR036890">
    <property type="entry name" value="HATPase_C_sf"/>
</dbReference>
<feature type="compositionally biased region" description="Basic and acidic residues" evidence="4">
    <location>
        <begin position="500"/>
        <end position="518"/>
    </location>
</feature>
<dbReference type="FunFam" id="3.30.1370.100:FF:000001">
    <property type="entry name" value="Mismatch repair endonuclease pms1, putative"/>
    <property type="match status" value="1"/>
</dbReference>
<reference evidence="8" key="2">
    <citation type="submission" date="2015-01" db="EMBL/GenBank/DDBJ databases">
        <title>Evolutionary Origins and Diversification of the Mycorrhizal Mutualists.</title>
        <authorList>
            <consortium name="DOE Joint Genome Institute"/>
            <consortium name="Mycorrhizal Genomics Consortium"/>
            <person name="Kohler A."/>
            <person name="Kuo A."/>
            <person name="Nagy L.G."/>
            <person name="Floudas D."/>
            <person name="Copeland A."/>
            <person name="Barry K.W."/>
            <person name="Cichocki N."/>
            <person name="Veneault-Fourrey C."/>
            <person name="LaButti K."/>
            <person name="Lindquist E.A."/>
            <person name="Lipzen A."/>
            <person name="Lundell T."/>
            <person name="Morin E."/>
            <person name="Murat C."/>
            <person name="Riley R."/>
            <person name="Ohm R."/>
            <person name="Sun H."/>
            <person name="Tunlid A."/>
            <person name="Henrissat B."/>
            <person name="Grigoriev I.V."/>
            <person name="Hibbett D.S."/>
            <person name="Martin F."/>
        </authorList>
    </citation>
    <scope>NUCLEOTIDE SEQUENCE [LARGE SCALE GENOMIC DNA]</scope>
    <source>
        <strain evidence="8">UH-Slu-Lm8-n1</strain>
    </source>
</reference>
<dbReference type="InterPro" id="IPR038973">
    <property type="entry name" value="MutL/Mlh/Pms-like"/>
</dbReference>
<dbReference type="OrthoDB" id="10263226at2759"/>
<feature type="compositionally biased region" description="Acidic residues" evidence="4">
    <location>
        <begin position="622"/>
        <end position="633"/>
    </location>
</feature>
<comment type="similarity">
    <text evidence="1">Belongs to the DNA mismatch repair MutL/HexB family.</text>
</comment>
<dbReference type="InterPro" id="IPR014721">
    <property type="entry name" value="Ribsml_uS5_D2-typ_fold_subgr"/>
</dbReference>
<dbReference type="GO" id="GO:0005524">
    <property type="term" value="F:ATP binding"/>
    <property type="evidence" value="ECO:0007669"/>
    <property type="project" value="InterPro"/>
</dbReference>
<feature type="domain" description="MutL C-terminal dimerisation" evidence="5">
    <location>
        <begin position="792"/>
        <end position="946"/>
    </location>
</feature>
<sequence>MAESSDPTASPGPGPGSIRAIDSHSVHRITSGQVVIDLQTAVKELVENSLDARATNIDVRFLNYGLKTIEVVDNGCGIAPKDYDSVALKHHTSKLAAFEDLATVLTFGFRGEALSSLCALSDGVTLTTATANEAPMGTILEMDRNGKLRNSNSKVARQRGTTVTISSLFKPLPVRRKELERNAKREFGKALNLLYAYALVPCATENRGVRLSVSNQPEGGRKTIQLKTDGSPSIKASVTALWGSKALDNIVDLDISFDVQTEKTVLRRLDQESAGVTTVKVRGLISKFAVGAGRTGSDRQYFFVNGRPCNPGKIQKAFNEVYRSFNVGQSPFIIADFILPTHTCDVNVSPDKRTIFLHNEQNLIQALKGALEEAFASSRSTFDVGGQSLQQPTLHPSFTTKALRTQTKHTRTTSRSVRTADVDPELEQGEQAEKDREDAPSTMGSPHLPEPERPSDNTSATDQTATVSPSAQPDKIGGASQPLFFPDPDSDVEAGGNHGVDTRLTDHHGEDESAREPEPVVSAIDRIRASREFSETRKRSASQVPLALAQTVLSTKGAAWNRARSGGDLGDVDDGPRKRLRLAERDGRASFRTTLSQYARGGRKVAGSDERVHTDSRRSLSEESEEHDQLMEDEEVVNVTSKTRPGRTGITAEKTTDDAMVIEDPKPVRPTLEHPAPEPDSQAIDQDISDTIDLTEDDVSVTVVDTEVSTPTAHSPKDHLPPVTIRCDLNKIRHTWSHLEQAKPAPPDPSNTASRVRDALDTANVENAEDNAKASAALSRIITKTDFNKMQVIGQFNLGFIVTRWQKCEEGLDDLFVIDQHAADEKYNFETLQQTTVIESQRLFRPELLELTAADEILAVENIDVLKRNGFEVVRLGGDEEEEEEGRLHLVAQPVSKGTVFDTKDLEELIHLMHDRPVGTMVRCSKARAMFAMRACRKSVMIGKALSMNRMNSIVQHMSTMDQPWNCPHGRPTMRHVSDLTCFARYNLLVRTIDWTAFGT</sequence>
<evidence type="ECO:0000259" key="6">
    <source>
        <dbReference type="SMART" id="SM01340"/>
    </source>
</evidence>
<evidence type="ECO:0000259" key="5">
    <source>
        <dbReference type="SMART" id="SM00853"/>
    </source>
</evidence>
<evidence type="ECO:0000256" key="3">
    <source>
        <dbReference type="ARBA" id="ARBA00070941"/>
    </source>
</evidence>
<feature type="compositionally biased region" description="Polar residues" evidence="4">
    <location>
        <begin position="383"/>
        <end position="405"/>
    </location>
</feature>
<dbReference type="InterPro" id="IPR042121">
    <property type="entry name" value="MutL_C_regsub"/>
</dbReference>
<dbReference type="Gene3D" id="3.30.1370.100">
    <property type="entry name" value="MutL, C-terminal domain, regulatory subdomain"/>
    <property type="match status" value="1"/>
</dbReference>
<feature type="region of interest" description="Disordered" evidence="4">
    <location>
        <begin position="1"/>
        <end position="20"/>
    </location>
</feature>
<dbReference type="SUPFAM" id="SSF118116">
    <property type="entry name" value="DNA mismatch repair protein MutL"/>
    <property type="match status" value="1"/>
</dbReference>
<feature type="region of interest" description="Disordered" evidence="4">
    <location>
        <begin position="599"/>
        <end position="633"/>
    </location>
</feature>
<keyword evidence="8" id="KW-1185">Reference proteome</keyword>
<dbReference type="AlphaFoldDB" id="A0A0D0ALW2"/>
<evidence type="ECO:0000256" key="2">
    <source>
        <dbReference type="ARBA" id="ARBA00022763"/>
    </source>
</evidence>
<feature type="domain" description="DNA mismatch repair protein S5" evidence="6">
    <location>
        <begin position="238"/>
        <end position="376"/>
    </location>
</feature>
<dbReference type="Pfam" id="PF01119">
    <property type="entry name" value="DNA_mis_repair"/>
    <property type="match status" value="1"/>
</dbReference>
<evidence type="ECO:0000313" key="7">
    <source>
        <dbReference type="EMBL" id="KIK39084.1"/>
    </source>
</evidence>
<dbReference type="SMART" id="SM00853">
    <property type="entry name" value="MutL_C"/>
    <property type="match status" value="1"/>
</dbReference>
<dbReference type="InterPro" id="IPR014762">
    <property type="entry name" value="DNA_mismatch_repair_CS"/>
</dbReference>
<dbReference type="STRING" id="930992.A0A0D0ALW2"/>
<dbReference type="PROSITE" id="PS00058">
    <property type="entry name" value="DNA_MISMATCH_REPAIR_1"/>
    <property type="match status" value="1"/>
</dbReference>
<dbReference type="NCBIfam" id="TIGR00585">
    <property type="entry name" value="mutl"/>
    <property type="match status" value="1"/>
</dbReference>
<evidence type="ECO:0000256" key="4">
    <source>
        <dbReference type="SAM" id="MobiDB-lite"/>
    </source>
</evidence>
<dbReference type="InterPro" id="IPR037198">
    <property type="entry name" value="MutL_C_sf"/>
</dbReference>
<protein>
    <recommendedName>
        <fullName evidence="3">DNA mismatch repair protein PMS1</fullName>
    </recommendedName>
</protein>
<dbReference type="InterPro" id="IPR042120">
    <property type="entry name" value="MutL_C_dimsub"/>
</dbReference>
<dbReference type="InParanoid" id="A0A0D0ALW2"/>
<feature type="region of interest" description="Disordered" evidence="4">
    <location>
        <begin position="383"/>
        <end position="521"/>
    </location>
</feature>
<dbReference type="InterPro" id="IPR020568">
    <property type="entry name" value="Ribosomal_Su5_D2-typ_SF"/>
</dbReference>
<evidence type="ECO:0000313" key="8">
    <source>
        <dbReference type="Proteomes" id="UP000054485"/>
    </source>
</evidence>
<dbReference type="GO" id="GO:0030983">
    <property type="term" value="F:mismatched DNA binding"/>
    <property type="evidence" value="ECO:0007669"/>
    <property type="project" value="InterPro"/>
</dbReference>
<dbReference type="GO" id="GO:0140664">
    <property type="term" value="F:ATP-dependent DNA damage sensor activity"/>
    <property type="evidence" value="ECO:0007669"/>
    <property type="project" value="InterPro"/>
</dbReference>
<dbReference type="FunFam" id="3.30.565.10:FF:000014">
    <property type="entry name" value="Mismatch repair endonuclease pms1, putative"/>
    <property type="match status" value="1"/>
</dbReference>
<dbReference type="SUPFAM" id="SSF55874">
    <property type="entry name" value="ATPase domain of HSP90 chaperone/DNA topoisomerase II/histidine kinase"/>
    <property type="match status" value="1"/>
</dbReference>
<dbReference type="SMART" id="SM01340">
    <property type="entry name" value="DNA_mis_repair"/>
    <property type="match status" value="1"/>
</dbReference>
<dbReference type="Gene3D" id="3.30.230.10">
    <property type="match status" value="1"/>
</dbReference>